<evidence type="ECO:0000313" key="1">
    <source>
        <dbReference type="EMBL" id="GLR62721.1"/>
    </source>
</evidence>
<gene>
    <name evidence="1" type="ORF">GCM10007878_01560</name>
</gene>
<accession>A0ABQ5ZRF5</accession>
<keyword evidence="2" id="KW-1185">Reference proteome</keyword>
<reference evidence="2" key="1">
    <citation type="journal article" date="2019" name="Int. J. Syst. Evol. Microbiol.">
        <title>The Global Catalogue of Microorganisms (GCM) 10K type strain sequencing project: providing services to taxonomists for standard genome sequencing and annotation.</title>
        <authorList>
            <consortium name="The Broad Institute Genomics Platform"/>
            <consortium name="The Broad Institute Genome Sequencing Center for Infectious Disease"/>
            <person name="Wu L."/>
            <person name="Ma J."/>
        </authorList>
    </citation>
    <scope>NUCLEOTIDE SEQUENCE [LARGE SCALE GENOMIC DNA]</scope>
    <source>
        <strain evidence="2">NBRC 100033</strain>
    </source>
</reference>
<evidence type="ECO:0000313" key="2">
    <source>
        <dbReference type="Proteomes" id="UP001156682"/>
    </source>
</evidence>
<dbReference type="RefSeq" id="WP_245597801.1">
    <property type="nucleotide sequence ID" value="NZ_BSOR01000001.1"/>
</dbReference>
<dbReference type="Proteomes" id="UP001156682">
    <property type="component" value="Unassembled WGS sequence"/>
</dbReference>
<comment type="caution">
    <text evidence="1">The sequence shown here is derived from an EMBL/GenBank/DDBJ whole genome shotgun (WGS) entry which is preliminary data.</text>
</comment>
<proteinExistence type="predicted"/>
<organism evidence="1 2">
    <name type="scientific">Marinospirillum insulare</name>
    <dbReference type="NCBI Taxonomy" id="217169"/>
    <lineage>
        <taxon>Bacteria</taxon>
        <taxon>Pseudomonadati</taxon>
        <taxon>Pseudomonadota</taxon>
        <taxon>Gammaproteobacteria</taxon>
        <taxon>Oceanospirillales</taxon>
        <taxon>Oceanospirillaceae</taxon>
        <taxon>Marinospirillum</taxon>
    </lineage>
</organism>
<name>A0ABQ5ZRF5_9GAMM</name>
<protein>
    <submittedName>
        <fullName evidence="1">Uncharacterized protein</fullName>
    </submittedName>
</protein>
<dbReference type="EMBL" id="BSOR01000001">
    <property type="protein sequence ID" value="GLR62721.1"/>
    <property type="molecule type" value="Genomic_DNA"/>
</dbReference>
<sequence length="58" mass="6795">MRGKYCDVILPMVVLRRFRYLARAQQTSRTIDEIKFQKEEMNAIELNDAPLKEASGYS</sequence>